<evidence type="ECO:0000256" key="1">
    <source>
        <dbReference type="ARBA" id="ARBA00002324"/>
    </source>
</evidence>
<dbReference type="KEGG" id="fro:AALO17_24730"/>
<dbReference type="GO" id="GO:0008803">
    <property type="term" value="F:bis(5'-nucleosyl)-tetraphosphatase (symmetrical) activity"/>
    <property type="evidence" value="ECO:0007669"/>
    <property type="project" value="UniProtKB-EC"/>
</dbReference>
<evidence type="ECO:0000259" key="15">
    <source>
        <dbReference type="PROSITE" id="PS51831"/>
    </source>
</evidence>
<comment type="catalytic activity">
    <reaction evidence="12 14">
        <text>nicotinate beta-D-ribonucleotide + ATP + H(+) = deamido-NAD(+) + diphosphate</text>
        <dbReference type="Rhea" id="RHEA:22860"/>
        <dbReference type="ChEBI" id="CHEBI:15378"/>
        <dbReference type="ChEBI" id="CHEBI:30616"/>
        <dbReference type="ChEBI" id="CHEBI:33019"/>
        <dbReference type="ChEBI" id="CHEBI:57502"/>
        <dbReference type="ChEBI" id="CHEBI:58437"/>
        <dbReference type="EC" id="2.7.7.18"/>
    </reaction>
</comment>
<dbReference type="HAMAP" id="MF_00244">
    <property type="entry name" value="NaMN_adenylyltr"/>
    <property type="match status" value="1"/>
</dbReference>
<reference evidence="16 17" key="1">
    <citation type="journal article" date="2016" name="Gut Pathog.">
        <title>Whole genome sequencing of "Faecalibaculum rodentium" ALO17, isolated from C57BL/6J laboratory mouse feces.</title>
        <authorList>
            <person name="Lim S."/>
            <person name="Chang D.H."/>
            <person name="Ahn S."/>
            <person name="Kim B.C."/>
        </authorList>
    </citation>
    <scope>NUCLEOTIDE SEQUENCE [LARGE SCALE GENOMIC DNA]</scope>
    <source>
        <strain evidence="16 17">Alo17</strain>
    </source>
</reference>
<dbReference type="GO" id="GO:0005524">
    <property type="term" value="F:ATP binding"/>
    <property type="evidence" value="ECO:0007669"/>
    <property type="project" value="UniProtKB-KW"/>
</dbReference>
<evidence type="ECO:0000256" key="6">
    <source>
        <dbReference type="ARBA" id="ARBA00022723"/>
    </source>
</evidence>
<dbReference type="NCBIfam" id="TIGR00482">
    <property type="entry name" value="nicotinate (nicotinamide) nucleotide adenylyltransferase"/>
    <property type="match status" value="1"/>
</dbReference>
<dbReference type="InterPro" id="IPR014729">
    <property type="entry name" value="Rossmann-like_a/b/a_fold"/>
</dbReference>
<dbReference type="PATRIC" id="fig|1702221.3.peg.2406"/>
<evidence type="ECO:0000256" key="7">
    <source>
        <dbReference type="ARBA" id="ARBA00022741"/>
    </source>
</evidence>
<evidence type="ECO:0000256" key="10">
    <source>
        <dbReference type="ARBA" id="ARBA00023004"/>
    </source>
</evidence>
<keyword evidence="9 14" id="KW-0067">ATP-binding</keyword>
<dbReference type="InterPro" id="IPR005248">
    <property type="entry name" value="NadD/NMNAT"/>
</dbReference>
<dbReference type="Pfam" id="PF01467">
    <property type="entry name" value="CTP_transf_like"/>
    <property type="match status" value="1"/>
</dbReference>
<dbReference type="GO" id="GO:0009435">
    <property type="term" value="P:NAD+ biosynthetic process"/>
    <property type="evidence" value="ECO:0007669"/>
    <property type="project" value="UniProtKB-UniRule"/>
</dbReference>
<feature type="domain" description="HD" evidence="15">
    <location>
        <begin position="215"/>
        <end position="326"/>
    </location>
</feature>
<name>A0A140DY80_9FIRM</name>
<keyword evidence="5 14" id="KW-0548">Nucleotidyltransferase</keyword>
<proteinExistence type="inferred from homology"/>
<evidence type="ECO:0000256" key="14">
    <source>
        <dbReference type="HAMAP-Rule" id="MF_00244"/>
    </source>
</evidence>
<protein>
    <recommendedName>
        <fullName evidence="14">Probable nicotinate-nucleotide adenylyltransferase</fullName>
        <ecNumber evidence="14">2.7.7.18</ecNumber>
    </recommendedName>
    <alternativeName>
        <fullName evidence="14">Deamido-NAD(+) diphosphorylase</fullName>
    </alternativeName>
    <alternativeName>
        <fullName evidence="14">Deamido-NAD(+) pyrophosphorylase</fullName>
    </alternativeName>
    <alternativeName>
        <fullName evidence="14">Nicotinate mononucleotide adenylyltransferase</fullName>
        <shortName evidence="14">NaMN adenylyltransferase</shortName>
    </alternativeName>
</protein>
<sequence>MHVDAIPSRSVVSRVPDVADTRRRVVLLGGSFDPVHAGHLAMAHAALDQLEADEVWFIPARQAPLKSRQLTPGEHRKAMLEIALKNEPQMRVETCELEREGESFTIDTVRYLKKQYPDCDFTFLVGNDQVEQFHKWKEADALARLVKFAAVARDGRNVKTKYPIHFIHMDPVPVSSTEIRTGNRLNYVPQELLDYFYANRLYCKDFVKSRVPDRRYMHSLSVARLTEEFALAAGLDGQQAWLTGLFHDVCKAMPVDRMRPWLEAVCPEELTMHPAAWHSYVGAQVTDRVFGIHDPRISNAIFHHVKGTSDDPLAMCVFCADKLDPLRGYDSYDLIDLCRRDLKAGFEKCRASNREYVDAHRKDAVWTN</sequence>
<evidence type="ECO:0000256" key="9">
    <source>
        <dbReference type="ARBA" id="ARBA00022840"/>
    </source>
</evidence>
<dbReference type="EC" id="2.7.7.18" evidence="14"/>
<keyword evidence="4 14" id="KW-0808">Transferase</keyword>
<dbReference type="InterPro" id="IPR005249">
    <property type="entry name" value="YqeK"/>
</dbReference>
<gene>
    <name evidence="14" type="primary">nadD</name>
    <name evidence="16" type="ORF">AALO17_24730</name>
</gene>
<accession>A0A140DY80</accession>
<evidence type="ECO:0000256" key="5">
    <source>
        <dbReference type="ARBA" id="ARBA00022695"/>
    </source>
</evidence>
<dbReference type="SMART" id="SM00471">
    <property type="entry name" value="HDc"/>
    <property type="match status" value="1"/>
</dbReference>
<dbReference type="Proteomes" id="UP000069771">
    <property type="component" value="Chromosome"/>
</dbReference>
<dbReference type="STRING" id="1702221.AALO17_24730"/>
<evidence type="ECO:0000313" key="16">
    <source>
        <dbReference type="EMBL" id="AMK55607.1"/>
    </source>
</evidence>
<comment type="pathway">
    <text evidence="2 14">Cofactor biosynthesis; NAD(+) biosynthesis; deamido-NAD(+) from nicotinate D-ribonucleotide: step 1/1.</text>
</comment>
<dbReference type="Gene3D" id="1.10.3210.10">
    <property type="entry name" value="Hypothetical protein af1432"/>
    <property type="match status" value="1"/>
</dbReference>
<dbReference type="InterPro" id="IPR004821">
    <property type="entry name" value="Cyt_trans-like"/>
</dbReference>
<evidence type="ECO:0000256" key="8">
    <source>
        <dbReference type="ARBA" id="ARBA00022801"/>
    </source>
</evidence>
<dbReference type="CDD" id="cd02165">
    <property type="entry name" value="NMNAT"/>
    <property type="match status" value="1"/>
</dbReference>
<dbReference type="PANTHER" id="PTHR39321">
    <property type="entry name" value="NICOTINATE-NUCLEOTIDE ADENYLYLTRANSFERASE-RELATED"/>
    <property type="match status" value="1"/>
</dbReference>
<keyword evidence="8" id="KW-0378">Hydrolase</keyword>
<dbReference type="PANTHER" id="PTHR39321:SF3">
    <property type="entry name" value="PHOSPHOPANTETHEINE ADENYLYLTRANSFERASE"/>
    <property type="match status" value="1"/>
</dbReference>
<dbReference type="SUPFAM" id="SSF109604">
    <property type="entry name" value="HD-domain/PDEase-like"/>
    <property type="match status" value="1"/>
</dbReference>
<dbReference type="NCBIfam" id="TIGR00125">
    <property type="entry name" value="cyt_tran_rel"/>
    <property type="match status" value="1"/>
</dbReference>
<evidence type="ECO:0000256" key="13">
    <source>
        <dbReference type="ARBA" id="ARBA00049417"/>
    </source>
</evidence>
<dbReference type="Gene3D" id="3.40.50.620">
    <property type="entry name" value="HUPs"/>
    <property type="match status" value="1"/>
</dbReference>
<dbReference type="CDD" id="cd00077">
    <property type="entry name" value="HDc"/>
    <property type="match status" value="1"/>
</dbReference>
<evidence type="ECO:0000256" key="12">
    <source>
        <dbReference type="ARBA" id="ARBA00048721"/>
    </source>
</evidence>
<dbReference type="InterPro" id="IPR006674">
    <property type="entry name" value="HD_domain"/>
</dbReference>
<evidence type="ECO:0000256" key="4">
    <source>
        <dbReference type="ARBA" id="ARBA00022679"/>
    </source>
</evidence>
<dbReference type="InterPro" id="IPR003607">
    <property type="entry name" value="HD/PDEase_dom"/>
</dbReference>
<dbReference type="EMBL" id="CP011391">
    <property type="protein sequence ID" value="AMK55607.1"/>
    <property type="molecule type" value="Genomic_DNA"/>
</dbReference>
<dbReference type="SUPFAM" id="SSF52374">
    <property type="entry name" value="Nucleotidylyl transferase"/>
    <property type="match status" value="1"/>
</dbReference>
<organism evidence="16 17">
    <name type="scientific">Faecalibaculum rodentium</name>
    <dbReference type="NCBI Taxonomy" id="1702221"/>
    <lineage>
        <taxon>Bacteria</taxon>
        <taxon>Bacillati</taxon>
        <taxon>Bacillota</taxon>
        <taxon>Erysipelotrichia</taxon>
        <taxon>Erysipelotrichales</taxon>
        <taxon>Erysipelotrichaceae</taxon>
        <taxon>Faecalibaculum</taxon>
    </lineage>
</organism>
<evidence type="ECO:0000256" key="11">
    <source>
        <dbReference type="ARBA" id="ARBA00023027"/>
    </source>
</evidence>
<evidence type="ECO:0000256" key="2">
    <source>
        <dbReference type="ARBA" id="ARBA00005019"/>
    </source>
</evidence>
<dbReference type="PROSITE" id="PS51831">
    <property type="entry name" value="HD"/>
    <property type="match status" value="1"/>
</dbReference>
<dbReference type="AlphaFoldDB" id="A0A140DY80"/>
<evidence type="ECO:0000313" key="17">
    <source>
        <dbReference type="Proteomes" id="UP000069771"/>
    </source>
</evidence>
<keyword evidence="3 14" id="KW-0662">Pyridine nucleotide biosynthesis</keyword>
<keyword evidence="7 14" id="KW-0547">Nucleotide-binding</keyword>
<dbReference type="Pfam" id="PF01966">
    <property type="entry name" value="HD"/>
    <property type="match status" value="1"/>
</dbReference>
<dbReference type="NCBIfam" id="TIGR00488">
    <property type="entry name" value="bis(5'-nucleosyl)-tetraphosphatase (symmetrical) YqeK"/>
    <property type="match status" value="1"/>
</dbReference>
<keyword evidence="10" id="KW-0408">Iron</keyword>
<evidence type="ECO:0000256" key="3">
    <source>
        <dbReference type="ARBA" id="ARBA00022642"/>
    </source>
</evidence>
<dbReference type="UniPathway" id="UPA00253">
    <property type="reaction ID" value="UER00332"/>
</dbReference>
<comment type="catalytic activity">
    <reaction evidence="13">
        <text>P(1),P(4)-bis(5'-adenosyl) tetraphosphate + H2O = 2 ADP + 2 H(+)</text>
        <dbReference type="Rhea" id="RHEA:24252"/>
        <dbReference type="ChEBI" id="CHEBI:15377"/>
        <dbReference type="ChEBI" id="CHEBI:15378"/>
        <dbReference type="ChEBI" id="CHEBI:58141"/>
        <dbReference type="ChEBI" id="CHEBI:456216"/>
        <dbReference type="EC" id="3.6.1.41"/>
    </reaction>
</comment>
<comment type="function">
    <text evidence="1 14">Catalyzes the reversible adenylation of nicotinate mononucleotide (NaMN) to nicotinic acid adenine dinucleotide (NaAD).</text>
</comment>
<dbReference type="GO" id="GO:0004515">
    <property type="term" value="F:nicotinate-nucleotide adenylyltransferase activity"/>
    <property type="evidence" value="ECO:0007669"/>
    <property type="project" value="UniProtKB-UniRule"/>
</dbReference>
<comment type="similarity">
    <text evidence="14">Belongs to the NadD family.</text>
</comment>
<keyword evidence="11 14" id="KW-0520">NAD</keyword>
<dbReference type="GO" id="GO:0046872">
    <property type="term" value="F:metal ion binding"/>
    <property type="evidence" value="ECO:0007669"/>
    <property type="project" value="UniProtKB-KW"/>
</dbReference>
<keyword evidence="6" id="KW-0479">Metal-binding</keyword>
<keyword evidence="17" id="KW-1185">Reference proteome</keyword>